<evidence type="ECO:0000313" key="5">
    <source>
        <dbReference type="Proteomes" id="UP001565927"/>
    </source>
</evidence>
<dbReference type="Proteomes" id="UP001565927">
    <property type="component" value="Unassembled WGS sequence"/>
</dbReference>
<comment type="caution">
    <text evidence="4">The sequence shown here is derived from an EMBL/GenBank/DDBJ whole genome shotgun (WGS) entry which is preliminary data.</text>
</comment>
<feature type="transmembrane region" description="Helical" evidence="2">
    <location>
        <begin position="117"/>
        <end position="137"/>
    </location>
</feature>
<evidence type="ECO:0000259" key="3">
    <source>
        <dbReference type="SMART" id="SM00460"/>
    </source>
</evidence>
<dbReference type="InterPro" id="IPR052901">
    <property type="entry name" value="Bact_TGase-like"/>
</dbReference>
<keyword evidence="5" id="KW-1185">Reference proteome</keyword>
<evidence type="ECO:0000256" key="1">
    <source>
        <dbReference type="SAM" id="MobiDB-lite"/>
    </source>
</evidence>
<accession>A0ABV4GXN3</accession>
<keyword evidence="2" id="KW-0812">Transmembrane</keyword>
<keyword evidence="2" id="KW-1133">Transmembrane helix</keyword>
<evidence type="ECO:0000313" key="4">
    <source>
        <dbReference type="EMBL" id="MEZ0164071.1"/>
    </source>
</evidence>
<dbReference type="Pfam" id="PF11992">
    <property type="entry name" value="TgpA_N"/>
    <property type="match status" value="1"/>
</dbReference>
<protein>
    <submittedName>
        <fullName evidence="4">TransglutaminaseTgpA domain-containing protein</fullName>
    </submittedName>
</protein>
<dbReference type="EMBL" id="JBGFTU010000004">
    <property type="protein sequence ID" value="MEZ0164071.1"/>
    <property type="molecule type" value="Genomic_DNA"/>
</dbReference>
<feature type="transmembrane region" description="Helical" evidence="2">
    <location>
        <begin position="604"/>
        <end position="627"/>
    </location>
</feature>
<proteinExistence type="predicted"/>
<feature type="transmembrane region" description="Helical" evidence="2">
    <location>
        <begin position="65"/>
        <end position="85"/>
    </location>
</feature>
<feature type="transmembrane region" description="Helical" evidence="2">
    <location>
        <begin position="203"/>
        <end position="223"/>
    </location>
</feature>
<dbReference type="Gene3D" id="3.10.620.30">
    <property type="match status" value="1"/>
</dbReference>
<dbReference type="InterPro" id="IPR021878">
    <property type="entry name" value="TgpA_N"/>
</dbReference>
<dbReference type="PANTHER" id="PTHR42736:SF1">
    <property type="entry name" value="PROTEIN-GLUTAMINE GAMMA-GLUTAMYLTRANSFERASE"/>
    <property type="match status" value="1"/>
</dbReference>
<dbReference type="RefSeq" id="WP_370440317.1">
    <property type="nucleotide sequence ID" value="NZ_JBGFTU010000004.1"/>
</dbReference>
<sequence>MTRSARTTLWAAAASAAAVLTLHPLVVSSGWIVGALGTVCAVAGAGLVVRGLFHRPGLAVAVQALVVLVVVVVLFGGGTALLGVVPTPATVDRIAQLATDGVQVIQRYSVPAVDLRGLRLLLVAGAGLVALAVDLFAVTLRSPALAGLPLLGVMAIPLALAPGGSGAVVFVLAGVPYLVLLAGERRSAGRGRGTRGGRSVAGVTASATAAVALVAAVAVPAAVPGLDERPLTIDTGSGDTIAVINPILNLKASLGARSDATIVTYTTDEPDPAPLRIVTADVFDGQTWAPSTGADIPRRQRVQDGLPPAPGLSQAVRDASVVRTTSISIRGLDQTYLPLPYPALRVDIPGNWLYETDSLNVVGDGETTRGRQYRVEHLDVQPTEQQLREAPQAPGDLRDRYTELPPMPAVVADTALQVTAGASDDYERAALLQRYFRSSGGFTYSTTAPNDGGTDAVATFLSEKSGFCVQFASAMAVMARSLGIPARVAIGFLPGRERQAGRAGDLSQWRISAQDAHAWPELFFEGVGWVRFEPTPATRTGQSPGYSVPQVAPAPPVQGQTGATPPPAATAAPSASASASTPSATDPAAAAAPTGWDRVLALPWGWVLGALLLVVALLTPWASTLLLTRRRWSRVTHEPSSAEAAWAELDDRVRDLGISWPSSATPRQRAGSLSEFTGSGSAAADRLTRMRAAVESARFGAGTPPAGAGSAGAGSAGAGSAGAVLVGRRTGRQAGRLVRADVDVVVEAVAAARPRWVRWRARLFPTAGVRRVLDWWDRD</sequence>
<organism evidence="4 5">
    <name type="scientific">Kineococcus halophytocola</name>
    <dbReference type="NCBI Taxonomy" id="3234027"/>
    <lineage>
        <taxon>Bacteria</taxon>
        <taxon>Bacillati</taxon>
        <taxon>Actinomycetota</taxon>
        <taxon>Actinomycetes</taxon>
        <taxon>Kineosporiales</taxon>
        <taxon>Kineosporiaceae</taxon>
        <taxon>Kineococcus</taxon>
    </lineage>
</organism>
<name>A0ABV4GXN3_9ACTN</name>
<feature type="transmembrane region" description="Helical" evidence="2">
    <location>
        <begin position="31"/>
        <end position="53"/>
    </location>
</feature>
<dbReference type="PANTHER" id="PTHR42736">
    <property type="entry name" value="PROTEIN-GLUTAMINE GAMMA-GLUTAMYLTRANSFERASE"/>
    <property type="match status" value="1"/>
</dbReference>
<feature type="transmembrane region" description="Helical" evidence="2">
    <location>
        <begin position="167"/>
        <end position="183"/>
    </location>
</feature>
<dbReference type="SUPFAM" id="SSF54001">
    <property type="entry name" value="Cysteine proteinases"/>
    <property type="match status" value="1"/>
</dbReference>
<feature type="compositionally biased region" description="Low complexity" evidence="1">
    <location>
        <begin position="569"/>
        <end position="590"/>
    </location>
</feature>
<gene>
    <name evidence="4" type="ORF">AB2L27_04730</name>
</gene>
<feature type="region of interest" description="Disordered" evidence="1">
    <location>
        <begin position="291"/>
        <end position="312"/>
    </location>
</feature>
<dbReference type="InterPro" id="IPR002931">
    <property type="entry name" value="Transglutaminase-like"/>
</dbReference>
<feature type="region of interest" description="Disordered" evidence="1">
    <location>
        <begin position="535"/>
        <end position="590"/>
    </location>
</feature>
<dbReference type="Pfam" id="PF01841">
    <property type="entry name" value="Transglut_core"/>
    <property type="match status" value="1"/>
</dbReference>
<dbReference type="SMART" id="SM00460">
    <property type="entry name" value="TGc"/>
    <property type="match status" value="1"/>
</dbReference>
<keyword evidence="2" id="KW-0472">Membrane</keyword>
<reference evidence="4 5" key="1">
    <citation type="submission" date="2024-07" db="EMBL/GenBank/DDBJ databases">
        <authorList>
            <person name="Thanompreechachai J."/>
            <person name="Duangmal K."/>
        </authorList>
    </citation>
    <scope>NUCLEOTIDE SEQUENCE [LARGE SCALE GENOMIC DNA]</scope>
    <source>
        <strain evidence="4 5">LSe6-4</strain>
    </source>
</reference>
<feature type="domain" description="Transglutaminase-like" evidence="3">
    <location>
        <begin position="460"/>
        <end position="536"/>
    </location>
</feature>
<evidence type="ECO:0000256" key="2">
    <source>
        <dbReference type="SAM" id="Phobius"/>
    </source>
</evidence>
<dbReference type="InterPro" id="IPR038765">
    <property type="entry name" value="Papain-like_cys_pep_sf"/>
</dbReference>